<feature type="compositionally biased region" description="Basic and acidic residues" evidence="1">
    <location>
        <begin position="46"/>
        <end position="71"/>
    </location>
</feature>
<dbReference type="Proteomes" id="UP001432027">
    <property type="component" value="Unassembled WGS sequence"/>
</dbReference>
<proteinExistence type="predicted"/>
<evidence type="ECO:0000256" key="1">
    <source>
        <dbReference type="SAM" id="MobiDB-lite"/>
    </source>
</evidence>
<dbReference type="AlphaFoldDB" id="A0AAV5U9B4"/>
<accession>A0AAV5U9B4</accession>
<gene>
    <name evidence="2" type="ORF">PENTCL1PPCAC_25556</name>
</gene>
<feature type="region of interest" description="Disordered" evidence="1">
    <location>
        <begin position="34"/>
        <end position="77"/>
    </location>
</feature>
<protein>
    <submittedName>
        <fullName evidence="2">Uncharacterized protein</fullName>
    </submittedName>
</protein>
<evidence type="ECO:0000313" key="2">
    <source>
        <dbReference type="EMBL" id="GMT03382.1"/>
    </source>
</evidence>
<feature type="non-terminal residue" evidence="2">
    <location>
        <position position="149"/>
    </location>
</feature>
<name>A0AAV5U9B4_9BILA</name>
<feature type="non-terminal residue" evidence="2">
    <location>
        <position position="1"/>
    </location>
</feature>
<sequence>LPSVLGEDYTDDSFLRQLEEQKKHLEISTLGPFKRRTTAVSNSVERSSERDEPSGESRRIPTPREEHQKKEFHPRKASVPLLSTLATLDTELPITSSPIGRILSLEERRIARAQTELDREISEALKTKSVDDLLREQIHRINRESDGRR</sequence>
<dbReference type="EMBL" id="BTSX01000006">
    <property type="protein sequence ID" value="GMT03382.1"/>
    <property type="molecule type" value="Genomic_DNA"/>
</dbReference>
<organism evidence="2 3">
    <name type="scientific">Pristionchus entomophagus</name>
    <dbReference type="NCBI Taxonomy" id="358040"/>
    <lineage>
        <taxon>Eukaryota</taxon>
        <taxon>Metazoa</taxon>
        <taxon>Ecdysozoa</taxon>
        <taxon>Nematoda</taxon>
        <taxon>Chromadorea</taxon>
        <taxon>Rhabditida</taxon>
        <taxon>Rhabditina</taxon>
        <taxon>Diplogasteromorpha</taxon>
        <taxon>Diplogasteroidea</taxon>
        <taxon>Neodiplogasteridae</taxon>
        <taxon>Pristionchus</taxon>
    </lineage>
</organism>
<comment type="caution">
    <text evidence="2">The sequence shown here is derived from an EMBL/GenBank/DDBJ whole genome shotgun (WGS) entry which is preliminary data.</text>
</comment>
<reference evidence="2" key="1">
    <citation type="submission" date="2023-10" db="EMBL/GenBank/DDBJ databases">
        <title>Genome assembly of Pristionchus species.</title>
        <authorList>
            <person name="Yoshida K."/>
            <person name="Sommer R.J."/>
        </authorList>
    </citation>
    <scope>NUCLEOTIDE SEQUENCE</scope>
    <source>
        <strain evidence="2">RS0144</strain>
    </source>
</reference>
<keyword evidence="3" id="KW-1185">Reference proteome</keyword>
<evidence type="ECO:0000313" key="3">
    <source>
        <dbReference type="Proteomes" id="UP001432027"/>
    </source>
</evidence>